<evidence type="ECO:0000313" key="1">
    <source>
        <dbReference type="EMBL" id="KSU27229.1"/>
    </source>
</evidence>
<proteinExistence type="predicted"/>
<organism evidence="1 2">
    <name type="scientific">Lactococcus lactis subsp. lactis</name>
    <name type="common">Streptococcus lactis</name>
    <dbReference type="NCBI Taxonomy" id="1360"/>
    <lineage>
        <taxon>Bacteria</taxon>
        <taxon>Bacillati</taxon>
        <taxon>Bacillota</taxon>
        <taxon>Bacilli</taxon>
        <taxon>Lactobacillales</taxon>
        <taxon>Streptococcaceae</taxon>
        <taxon>Lactococcus</taxon>
    </lineage>
</organism>
<dbReference type="EMBL" id="LKLW01000076">
    <property type="protein sequence ID" value="KSU27229.1"/>
    <property type="molecule type" value="Genomic_DNA"/>
</dbReference>
<dbReference type="AlphaFoldDB" id="A0A0V8EN50"/>
<name>A0A0V8EN50_LACLL</name>
<dbReference type="RefSeq" id="WP_058212846.1">
    <property type="nucleotide sequence ID" value="NZ_CP087699.1"/>
</dbReference>
<evidence type="ECO:0008006" key="3">
    <source>
        <dbReference type="Google" id="ProtNLM"/>
    </source>
</evidence>
<sequence length="67" mass="8003">MENLKDKMYFCYSNKQKDFLNQKGIASLFSARHAKTNKLFYVFYQSEELGQALTEFTEKKAEFFKNN</sequence>
<reference evidence="2" key="1">
    <citation type="submission" date="2015-10" db="EMBL/GenBank/DDBJ databases">
        <title>Draft Genome Sequences of 11 Lactococcus lactis subspecies cremoris strains.</title>
        <authorList>
            <person name="Wels M."/>
            <person name="Backus L."/>
            <person name="Boekhorst J."/>
            <person name="Dijkstra A."/>
            <person name="Beerthuizen M."/>
            <person name="Kelly W."/>
            <person name="Siezen R."/>
            <person name="Bachmann H."/>
            <person name="Van Hijum S."/>
        </authorList>
    </citation>
    <scope>NUCLEOTIDE SEQUENCE [LARGE SCALE GENOMIC DNA]</scope>
    <source>
        <strain evidence="2">N42</strain>
    </source>
</reference>
<gene>
    <name evidence="1" type="ORF">N42_1268</name>
</gene>
<dbReference type="PATRIC" id="fig|1360.116.peg.1953"/>
<accession>A0A0V8EN50</accession>
<protein>
    <recommendedName>
        <fullName evidence="3">DUF5659 domain-containing protein</fullName>
    </recommendedName>
</protein>
<evidence type="ECO:0000313" key="2">
    <source>
        <dbReference type="Proteomes" id="UP000052991"/>
    </source>
</evidence>
<comment type="caution">
    <text evidence="1">The sequence shown here is derived from an EMBL/GenBank/DDBJ whole genome shotgun (WGS) entry which is preliminary data.</text>
</comment>
<dbReference type="Proteomes" id="UP000052991">
    <property type="component" value="Unassembled WGS sequence"/>
</dbReference>